<accession>A0ACA9PZT3</accession>
<keyword evidence="2" id="KW-1185">Reference proteome</keyword>
<evidence type="ECO:0000313" key="2">
    <source>
        <dbReference type="Proteomes" id="UP000789920"/>
    </source>
</evidence>
<sequence length="98" mass="11721">MPHGTCFELPSSWYLCQFRSIFLVNVKSCLHTYRSAQGSKQFIIHYPENLFYYVFHQEPGFKYQVTQQNEKTTKTESKVRVMTEKKDLETQQMLETEL</sequence>
<dbReference type="EMBL" id="CAJVQC010025355">
    <property type="protein sequence ID" value="CAG8729643.1"/>
    <property type="molecule type" value="Genomic_DNA"/>
</dbReference>
<comment type="caution">
    <text evidence="1">The sequence shown here is derived from an EMBL/GenBank/DDBJ whole genome shotgun (WGS) entry which is preliminary data.</text>
</comment>
<evidence type="ECO:0000313" key="1">
    <source>
        <dbReference type="EMBL" id="CAG8729643.1"/>
    </source>
</evidence>
<feature type="non-terminal residue" evidence="1">
    <location>
        <position position="98"/>
    </location>
</feature>
<gene>
    <name evidence="1" type="ORF">RPERSI_LOCUS12027</name>
</gene>
<organism evidence="1 2">
    <name type="scientific">Racocetra persica</name>
    <dbReference type="NCBI Taxonomy" id="160502"/>
    <lineage>
        <taxon>Eukaryota</taxon>
        <taxon>Fungi</taxon>
        <taxon>Fungi incertae sedis</taxon>
        <taxon>Mucoromycota</taxon>
        <taxon>Glomeromycotina</taxon>
        <taxon>Glomeromycetes</taxon>
        <taxon>Diversisporales</taxon>
        <taxon>Gigasporaceae</taxon>
        <taxon>Racocetra</taxon>
    </lineage>
</organism>
<reference evidence="1" key="1">
    <citation type="submission" date="2021-06" db="EMBL/GenBank/DDBJ databases">
        <authorList>
            <person name="Kallberg Y."/>
            <person name="Tangrot J."/>
            <person name="Rosling A."/>
        </authorList>
    </citation>
    <scope>NUCLEOTIDE SEQUENCE</scope>
    <source>
        <strain evidence="1">MA461A</strain>
    </source>
</reference>
<name>A0ACA9PZT3_9GLOM</name>
<protein>
    <submittedName>
        <fullName evidence="1">13364_t:CDS:1</fullName>
    </submittedName>
</protein>
<dbReference type="Proteomes" id="UP000789920">
    <property type="component" value="Unassembled WGS sequence"/>
</dbReference>
<proteinExistence type="predicted"/>